<dbReference type="GO" id="GO:0016020">
    <property type="term" value="C:membrane"/>
    <property type="evidence" value="ECO:0007669"/>
    <property type="project" value="TreeGrafter"/>
</dbReference>
<dbReference type="AlphaFoldDB" id="A0A4R2EPE9"/>
<evidence type="ECO:0000256" key="1">
    <source>
        <dbReference type="SAM" id="Phobius"/>
    </source>
</evidence>
<proteinExistence type="predicted"/>
<reference evidence="3 4" key="1">
    <citation type="submission" date="2019-03" db="EMBL/GenBank/DDBJ databases">
        <title>Genomic Encyclopedia of Archaeal and Bacterial Type Strains, Phase II (KMG-II): from individual species to whole genera.</title>
        <authorList>
            <person name="Goeker M."/>
        </authorList>
    </citation>
    <scope>NUCLEOTIDE SEQUENCE [LARGE SCALE GENOMIC DNA]</scope>
    <source>
        <strain evidence="3 4">RL-C</strain>
    </source>
</reference>
<name>A0A4R2EPE9_9BACT</name>
<evidence type="ECO:0000259" key="2">
    <source>
        <dbReference type="Pfam" id="PF01757"/>
    </source>
</evidence>
<organism evidence="3 4">
    <name type="scientific">Acetobacteroides hydrogenigenes</name>
    <dbReference type="NCBI Taxonomy" id="979970"/>
    <lineage>
        <taxon>Bacteria</taxon>
        <taxon>Pseudomonadati</taxon>
        <taxon>Bacteroidota</taxon>
        <taxon>Bacteroidia</taxon>
        <taxon>Bacteroidales</taxon>
        <taxon>Rikenellaceae</taxon>
        <taxon>Acetobacteroides</taxon>
    </lineage>
</organism>
<dbReference type="InterPro" id="IPR002656">
    <property type="entry name" value="Acyl_transf_3_dom"/>
</dbReference>
<dbReference type="GO" id="GO:0000271">
    <property type="term" value="P:polysaccharide biosynthetic process"/>
    <property type="evidence" value="ECO:0007669"/>
    <property type="project" value="TreeGrafter"/>
</dbReference>
<dbReference type="GO" id="GO:0016747">
    <property type="term" value="F:acyltransferase activity, transferring groups other than amino-acyl groups"/>
    <property type="evidence" value="ECO:0007669"/>
    <property type="project" value="InterPro"/>
</dbReference>
<accession>A0A4R2EPE9</accession>
<feature type="transmembrane region" description="Helical" evidence="1">
    <location>
        <begin position="255"/>
        <end position="273"/>
    </location>
</feature>
<dbReference type="Pfam" id="PF01757">
    <property type="entry name" value="Acyl_transf_3"/>
    <property type="match status" value="1"/>
</dbReference>
<keyword evidence="1" id="KW-1133">Transmembrane helix</keyword>
<feature type="transmembrane region" description="Helical" evidence="1">
    <location>
        <begin position="192"/>
        <end position="221"/>
    </location>
</feature>
<feature type="transmembrane region" description="Helical" evidence="1">
    <location>
        <begin position="7"/>
        <end position="24"/>
    </location>
</feature>
<feature type="transmembrane region" description="Helical" evidence="1">
    <location>
        <begin position="294"/>
        <end position="312"/>
    </location>
</feature>
<evidence type="ECO:0000313" key="3">
    <source>
        <dbReference type="EMBL" id="TCN70753.1"/>
    </source>
</evidence>
<evidence type="ECO:0000313" key="4">
    <source>
        <dbReference type="Proteomes" id="UP000294830"/>
    </source>
</evidence>
<dbReference type="RefSeq" id="WP_131838607.1">
    <property type="nucleotide sequence ID" value="NZ_SLWB01000003.1"/>
</dbReference>
<sequence length="358" mass="40905">MKGKIEVVQLLRGFAALLVCFFHMKGILNYDGKQLGHFLFASGSIGVPLFFMISGFIMVVTTKNSTPTLAYVKNFYLKRAIRILPLYYLLTIVLIVGLGQGQFYFVDRLERALSAFFFFPTYTNHIGPSYGMPPLEVGWSLNYEIYFYIILGITIFFGRYRWLVLIGTMLSLVYIVPLITDNSIMPSLSGSYGYAFSYLSLMTNPVVLFFVVGILIGLFYVSKYKVKNLLLAQFVVAAAILTFVLAYFGAYKFQAGYYSNMFICGFLLFALLLRSKVKPYELAKPLVFLGDISYSLYLVHPLVIIFLPRIFLFFKADILLLKPWYFFIASTAVIGLSCLSYFLIEKRLCNRLSSYFVR</sequence>
<comment type="caution">
    <text evidence="3">The sequence shown here is derived from an EMBL/GenBank/DDBJ whole genome shotgun (WGS) entry which is preliminary data.</text>
</comment>
<dbReference type="InterPro" id="IPR050879">
    <property type="entry name" value="Acyltransferase_3"/>
</dbReference>
<dbReference type="Proteomes" id="UP000294830">
    <property type="component" value="Unassembled WGS sequence"/>
</dbReference>
<keyword evidence="1" id="KW-0472">Membrane</keyword>
<feature type="domain" description="Acyltransferase 3" evidence="2">
    <location>
        <begin position="9"/>
        <end position="341"/>
    </location>
</feature>
<dbReference type="PANTHER" id="PTHR23028:SF131">
    <property type="entry name" value="BLR2367 PROTEIN"/>
    <property type="match status" value="1"/>
</dbReference>
<feature type="transmembrane region" description="Helical" evidence="1">
    <location>
        <begin position="324"/>
        <end position="344"/>
    </location>
</feature>
<dbReference type="OrthoDB" id="9796461at2"/>
<dbReference type="PANTHER" id="PTHR23028">
    <property type="entry name" value="ACETYLTRANSFERASE"/>
    <property type="match status" value="1"/>
</dbReference>
<feature type="transmembrane region" description="Helical" evidence="1">
    <location>
        <begin position="137"/>
        <end position="157"/>
    </location>
</feature>
<gene>
    <name evidence="3" type="ORF">CLV25_103277</name>
</gene>
<keyword evidence="4" id="KW-1185">Reference proteome</keyword>
<keyword evidence="1" id="KW-0812">Transmembrane</keyword>
<feature type="transmembrane region" description="Helical" evidence="1">
    <location>
        <begin position="83"/>
        <end position="105"/>
    </location>
</feature>
<protein>
    <recommendedName>
        <fullName evidence="2">Acyltransferase 3 domain-containing protein</fullName>
    </recommendedName>
</protein>
<dbReference type="EMBL" id="SLWB01000003">
    <property type="protein sequence ID" value="TCN70753.1"/>
    <property type="molecule type" value="Genomic_DNA"/>
</dbReference>
<feature type="transmembrane region" description="Helical" evidence="1">
    <location>
        <begin position="162"/>
        <end position="180"/>
    </location>
</feature>
<feature type="transmembrane region" description="Helical" evidence="1">
    <location>
        <begin position="36"/>
        <end position="62"/>
    </location>
</feature>
<feature type="transmembrane region" description="Helical" evidence="1">
    <location>
        <begin position="228"/>
        <end position="249"/>
    </location>
</feature>